<proteinExistence type="predicted"/>
<keyword evidence="2" id="KW-1185">Reference proteome</keyword>
<accession>A0A4S8M6B1</accession>
<sequence length="151" mass="16127">MTPRRNVVYYTDVISSTSSSLSSVVPVPSLVFGAYPNGPTGLYFDTHASCVVVEAVLVVNDKQLLLISTTTSITASHQGLSTDDTHVNYCPYQWHLDLGTKGNPVPPSCPAAHLSSALFLTFSTVEPCLVLSIFCESTMSAWALSDVAVLD</sequence>
<evidence type="ECO:0000313" key="1">
    <source>
        <dbReference type="EMBL" id="THU97303.1"/>
    </source>
</evidence>
<dbReference type="EMBL" id="ML179158">
    <property type="protein sequence ID" value="THU97303.1"/>
    <property type="molecule type" value="Genomic_DNA"/>
</dbReference>
<organism evidence="1 2">
    <name type="scientific">Dendrothele bispora (strain CBS 962.96)</name>
    <dbReference type="NCBI Taxonomy" id="1314807"/>
    <lineage>
        <taxon>Eukaryota</taxon>
        <taxon>Fungi</taxon>
        <taxon>Dikarya</taxon>
        <taxon>Basidiomycota</taxon>
        <taxon>Agaricomycotina</taxon>
        <taxon>Agaricomycetes</taxon>
        <taxon>Agaricomycetidae</taxon>
        <taxon>Agaricales</taxon>
        <taxon>Agaricales incertae sedis</taxon>
        <taxon>Dendrothele</taxon>
    </lineage>
</organism>
<dbReference type="Proteomes" id="UP000297245">
    <property type="component" value="Unassembled WGS sequence"/>
</dbReference>
<protein>
    <submittedName>
        <fullName evidence="1">Uncharacterized protein</fullName>
    </submittedName>
</protein>
<gene>
    <name evidence="1" type="ORF">K435DRAFT_857710</name>
</gene>
<name>A0A4S8M6B1_DENBC</name>
<reference evidence="1 2" key="1">
    <citation type="journal article" date="2019" name="Nat. Ecol. Evol.">
        <title>Megaphylogeny resolves global patterns of mushroom evolution.</title>
        <authorList>
            <person name="Varga T."/>
            <person name="Krizsan K."/>
            <person name="Foldi C."/>
            <person name="Dima B."/>
            <person name="Sanchez-Garcia M."/>
            <person name="Sanchez-Ramirez S."/>
            <person name="Szollosi G.J."/>
            <person name="Szarkandi J.G."/>
            <person name="Papp V."/>
            <person name="Albert L."/>
            <person name="Andreopoulos W."/>
            <person name="Angelini C."/>
            <person name="Antonin V."/>
            <person name="Barry K.W."/>
            <person name="Bougher N.L."/>
            <person name="Buchanan P."/>
            <person name="Buyck B."/>
            <person name="Bense V."/>
            <person name="Catcheside P."/>
            <person name="Chovatia M."/>
            <person name="Cooper J."/>
            <person name="Damon W."/>
            <person name="Desjardin D."/>
            <person name="Finy P."/>
            <person name="Geml J."/>
            <person name="Haridas S."/>
            <person name="Hughes K."/>
            <person name="Justo A."/>
            <person name="Karasinski D."/>
            <person name="Kautmanova I."/>
            <person name="Kiss B."/>
            <person name="Kocsube S."/>
            <person name="Kotiranta H."/>
            <person name="LaButti K.M."/>
            <person name="Lechner B.E."/>
            <person name="Liimatainen K."/>
            <person name="Lipzen A."/>
            <person name="Lukacs Z."/>
            <person name="Mihaltcheva S."/>
            <person name="Morgado L.N."/>
            <person name="Niskanen T."/>
            <person name="Noordeloos M.E."/>
            <person name="Ohm R.A."/>
            <person name="Ortiz-Santana B."/>
            <person name="Ovrebo C."/>
            <person name="Racz N."/>
            <person name="Riley R."/>
            <person name="Savchenko A."/>
            <person name="Shiryaev A."/>
            <person name="Soop K."/>
            <person name="Spirin V."/>
            <person name="Szebenyi C."/>
            <person name="Tomsovsky M."/>
            <person name="Tulloss R.E."/>
            <person name="Uehling J."/>
            <person name="Grigoriev I.V."/>
            <person name="Vagvolgyi C."/>
            <person name="Papp T."/>
            <person name="Martin F.M."/>
            <person name="Miettinen O."/>
            <person name="Hibbett D.S."/>
            <person name="Nagy L.G."/>
        </authorList>
    </citation>
    <scope>NUCLEOTIDE SEQUENCE [LARGE SCALE GENOMIC DNA]</scope>
    <source>
        <strain evidence="1 2">CBS 962.96</strain>
    </source>
</reference>
<evidence type="ECO:0000313" key="2">
    <source>
        <dbReference type="Proteomes" id="UP000297245"/>
    </source>
</evidence>
<dbReference type="AlphaFoldDB" id="A0A4S8M6B1"/>